<dbReference type="EMBL" id="KQ234376">
    <property type="protein sequence ID" value="KMZ77821.1"/>
    <property type="molecule type" value="Genomic_DNA"/>
</dbReference>
<feature type="coiled-coil region" evidence="1">
    <location>
        <begin position="150"/>
        <end position="213"/>
    </location>
</feature>
<dbReference type="PANTHER" id="PTHR46620">
    <property type="entry name" value="J DOMAIN-CONTAINING PROTEIN SPF31"/>
    <property type="match status" value="1"/>
</dbReference>
<feature type="region of interest" description="Disordered" evidence="2">
    <location>
        <begin position="1"/>
        <end position="71"/>
    </location>
</feature>
<organism evidence="4 5">
    <name type="scientific">Plasmodium vivax India VII</name>
    <dbReference type="NCBI Taxonomy" id="1077284"/>
    <lineage>
        <taxon>Eukaryota</taxon>
        <taxon>Sar</taxon>
        <taxon>Alveolata</taxon>
        <taxon>Apicomplexa</taxon>
        <taxon>Aconoidasida</taxon>
        <taxon>Haemosporida</taxon>
        <taxon>Plasmodiidae</taxon>
        <taxon>Plasmodium</taxon>
        <taxon>Plasmodium (Plasmodium)</taxon>
    </lineage>
</organism>
<dbReference type="Pfam" id="PF00226">
    <property type="entry name" value="DnaJ"/>
    <property type="match status" value="1"/>
</dbReference>
<evidence type="ECO:0000313" key="5">
    <source>
        <dbReference type="Proteomes" id="UP000053562"/>
    </source>
</evidence>
<dbReference type="SMART" id="SM00271">
    <property type="entry name" value="DnaJ"/>
    <property type="match status" value="1"/>
</dbReference>
<protein>
    <submittedName>
        <fullName evidence="4">DnaJ domain-containing protein</fullName>
    </submittedName>
</protein>
<feature type="compositionally biased region" description="Basic and acidic residues" evidence="2">
    <location>
        <begin position="31"/>
        <end position="40"/>
    </location>
</feature>
<dbReference type="PANTHER" id="PTHR46620:SF1">
    <property type="entry name" value="J DOMAIN-CONTAINING PROTEIN SPF31"/>
    <property type="match status" value="1"/>
</dbReference>
<keyword evidence="1" id="KW-0175">Coiled coil</keyword>
<reference evidence="4 5" key="1">
    <citation type="submission" date="2011-08" db="EMBL/GenBank/DDBJ databases">
        <title>The Genome Sequence of Plasmodium vivax India VII.</title>
        <authorList>
            <consortium name="The Broad Institute Genome Sequencing Platform"/>
            <consortium name="The Broad Institute Genome Sequencing Center for Infectious Disease"/>
            <person name="Neafsey D."/>
            <person name="Carlton J."/>
            <person name="Barnwell J."/>
            <person name="Collins W."/>
            <person name="Escalante A."/>
            <person name="Mullikin J."/>
            <person name="Saul A."/>
            <person name="Guigo R."/>
            <person name="Camara F."/>
            <person name="Young S.K."/>
            <person name="Zeng Q."/>
            <person name="Gargeya S."/>
            <person name="Fitzgerald M."/>
            <person name="Haas B."/>
            <person name="Abouelleil A."/>
            <person name="Alvarado L."/>
            <person name="Arachchi H.M."/>
            <person name="Berlin A."/>
            <person name="Brown A."/>
            <person name="Chapman S.B."/>
            <person name="Chen Z."/>
            <person name="Dunbar C."/>
            <person name="Freedman E."/>
            <person name="Gearin G."/>
            <person name="Gellesch M."/>
            <person name="Goldberg J."/>
            <person name="Griggs A."/>
            <person name="Gujja S."/>
            <person name="Heiman D."/>
            <person name="Howarth C."/>
            <person name="Larson L."/>
            <person name="Lui A."/>
            <person name="MacDonald P.J.P."/>
            <person name="Montmayeur A."/>
            <person name="Murphy C."/>
            <person name="Neiman D."/>
            <person name="Pearson M."/>
            <person name="Priest M."/>
            <person name="Roberts A."/>
            <person name="Saif S."/>
            <person name="Shea T."/>
            <person name="Shenoy N."/>
            <person name="Sisk P."/>
            <person name="Stolte C."/>
            <person name="Sykes S."/>
            <person name="Wortman J."/>
            <person name="Nusbaum C."/>
            <person name="Birren B."/>
        </authorList>
    </citation>
    <scope>NUCLEOTIDE SEQUENCE [LARGE SCALE GENOMIC DNA]</scope>
    <source>
        <strain evidence="4 5">India VII</strain>
    </source>
</reference>
<evidence type="ECO:0000259" key="3">
    <source>
        <dbReference type="PROSITE" id="PS50076"/>
    </source>
</evidence>
<sequence>MNEPTSGEANLPDGEDGVSANGRSDGGAGGEKGKDTHMNRSDNNTSTAVEDNQEEGEQKGEADELGEDALNEMFDDFLKDIENISSTMENQQEGKKLNKGDAQSEIARLLANKNSSPFEIFDIHEDINMEMIKSKYRRLSVLIHPDKCKIEKASEAFHILNKAYEELKRDDIKEQYKSVYETAKKNIIKKLNLKKIKNELNEYLNKNEEEYEISKEVQLLINEECENLLKVQKEKMEYAQKCKLANLQYAKEKEEEKIKEELKKEEERKLWIEGRDERVNNWKNYKKENLKTEKEFHIYKNVGKKKEERTEEEKEKLKRIPSTNRVESDGNKKRRKT</sequence>
<gene>
    <name evidence="4" type="ORF">PVIIG_00509</name>
</gene>
<dbReference type="AlphaFoldDB" id="A0A0J9S556"/>
<dbReference type="CDD" id="cd06257">
    <property type="entry name" value="DnaJ"/>
    <property type="match status" value="1"/>
</dbReference>
<dbReference type="Gene3D" id="1.10.287.110">
    <property type="entry name" value="DnaJ domain"/>
    <property type="match status" value="1"/>
</dbReference>
<dbReference type="InterPro" id="IPR001623">
    <property type="entry name" value="DnaJ_domain"/>
</dbReference>
<dbReference type="OrthoDB" id="10250354at2759"/>
<name>A0A0J9S556_PLAVI</name>
<evidence type="ECO:0000256" key="2">
    <source>
        <dbReference type="SAM" id="MobiDB-lite"/>
    </source>
</evidence>
<accession>A0A0J9S556</accession>
<dbReference type="InterPro" id="IPR036869">
    <property type="entry name" value="J_dom_sf"/>
</dbReference>
<feature type="compositionally biased region" description="Basic and acidic residues" evidence="2">
    <location>
        <begin position="301"/>
        <end position="318"/>
    </location>
</feature>
<dbReference type="SUPFAM" id="SSF46565">
    <property type="entry name" value="Chaperone J-domain"/>
    <property type="match status" value="1"/>
</dbReference>
<evidence type="ECO:0000256" key="1">
    <source>
        <dbReference type="SAM" id="Coils"/>
    </source>
</evidence>
<feature type="region of interest" description="Disordered" evidence="2">
    <location>
        <begin position="301"/>
        <end position="337"/>
    </location>
</feature>
<proteinExistence type="predicted"/>
<dbReference type="PROSITE" id="PS50076">
    <property type="entry name" value="DNAJ_2"/>
    <property type="match status" value="1"/>
</dbReference>
<feature type="compositionally biased region" description="Polar residues" evidence="2">
    <location>
        <begin position="41"/>
        <end position="50"/>
    </location>
</feature>
<feature type="domain" description="J" evidence="3">
    <location>
        <begin position="116"/>
        <end position="180"/>
    </location>
</feature>
<dbReference type="Proteomes" id="UP000053562">
    <property type="component" value="Unassembled WGS sequence"/>
</dbReference>
<evidence type="ECO:0000313" key="4">
    <source>
        <dbReference type="EMBL" id="KMZ77821.1"/>
    </source>
</evidence>